<evidence type="ECO:0000313" key="2">
    <source>
        <dbReference type="Ensembl" id="ENSAMXP00005053658.1"/>
    </source>
</evidence>
<protein>
    <submittedName>
        <fullName evidence="2">T-cell receptor alpha joining 39</fullName>
    </submittedName>
</protein>
<sequence>MYMSFYFKYNVKLSVETVDFCWTVLQCVSTGFGVNKIFFGLGTKLIVETQREVEPSYYKVKQEKDSDNKEYCLATGFTQKNATNGTMEGPEAVLFTGQEFYSRISRSNCTEEPKKCEKELGGFREDAKSKFVSLCIFMLRILFFKTIIFNVLMTFKVWLG</sequence>
<evidence type="ECO:0000256" key="1">
    <source>
        <dbReference type="SAM" id="Phobius"/>
    </source>
</evidence>
<reference evidence="2" key="1">
    <citation type="submission" date="2025-08" db="UniProtKB">
        <authorList>
            <consortium name="Ensembl"/>
        </authorList>
    </citation>
    <scope>IDENTIFICATION</scope>
</reference>
<evidence type="ECO:0000313" key="3">
    <source>
        <dbReference type="Proteomes" id="UP000694621"/>
    </source>
</evidence>
<name>A0A8B9LUA0_ASTMX</name>
<keyword evidence="1" id="KW-0812">Transmembrane</keyword>
<dbReference type="Ensembl" id="ENSAMXT00005058020.1">
    <property type="protein sequence ID" value="ENSAMXP00005053658.1"/>
    <property type="gene ID" value="ENSAMXG00005024034.1"/>
</dbReference>
<proteinExistence type="predicted"/>
<organism evidence="2 3">
    <name type="scientific">Astyanax mexicanus</name>
    <name type="common">Blind cave fish</name>
    <name type="synonym">Astyanax fasciatus mexicanus</name>
    <dbReference type="NCBI Taxonomy" id="7994"/>
    <lineage>
        <taxon>Eukaryota</taxon>
        <taxon>Metazoa</taxon>
        <taxon>Chordata</taxon>
        <taxon>Craniata</taxon>
        <taxon>Vertebrata</taxon>
        <taxon>Euteleostomi</taxon>
        <taxon>Actinopterygii</taxon>
        <taxon>Neopterygii</taxon>
        <taxon>Teleostei</taxon>
        <taxon>Ostariophysi</taxon>
        <taxon>Characiformes</taxon>
        <taxon>Characoidei</taxon>
        <taxon>Acestrorhamphidae</taxon>
        <taxon>Acestrorhamphinae</taxon>
        <taxon>Astyanax</taxon>
    </lineage>
</organism>
<feature type="transmembrane region" description="Helical" evidence="1">
    <location>
        <begin position="131"/>
        <end position="155"/>
    </location>
</feature>
<keyword evidence="1" id="KW-1133">Transmembrane helix</keyword>
<dbReference type="AlphaFoldDB" id="A0A8B9LUA0"/>
<keyword evidence="1" id="KW-0472">Membrane</keyword>
<dbReference type="Proteomes" id="UP000694621">
    <property type="component" value="Unplaced"/>
</dbReference>
<accession>A0A8B9LUA0</accession>